<dbReference type="EMBL" id="JAYKLX010000002">
    <property type="protein sequence ID" value="MEB3344817.1"/>
    <property type="molecule type" value="Genomic_DNA"/>
</dbReference>
<name>A0ABU5ZRY3_9FLAO</name>
<evidence type="ECO:0008006" key="4">
    <source>
        <dbReference type="Google" id="ProtNLM"/>
    </source>
</evidence>
<reference evidence="2 3" key="1">
    <citation type="journal article" date="2013" name="Int. J. Syst. Evol. Microbiol.">
        <title>Aquimarina gracilis sp. nov., isolated from the gut microflora of a mussel, Mytilus coruscus, and emended description of Aquimarina spongiae.</title>
        <authorList>
            <person name="Park S.C."/>
            <person name="Choe H.N."/>
            <person name="Baik K.S."/>
            <person name="Seong C.N."/>
        </authorList>
    </citation>
    <scope>NUCLEOTIDE SEQUENCE [LARGE SCALE GENOMIC DNA]</scope>
    <source>
        <strain evidence="2 3">PSC32</strain>
    </source>
</reference>
<comment type="caution">
    <text evidence="2">The sequence shown here is derived from an EMBL/GenBank/DDBJ whole genome shotgun (WGS) entry which is preliminary data.</text>
</comment>
<evidence type="ECO:0000313" key="2">
    <source>
        <dbReference type="EMBL" id="MEB3344817.1"/>
    </source>
</evidence>
<sequence length="121" mass="13439">MKKALFFILLSIISLQAQEMTPPNQSSIEVGDKLIIGKPSAKEYQHIHFPKTNFIMKKGGIANYKALAGSDVTVTKIDKDQDGNTKITLKRTNGKKFFNAVAIVNANFEKALEEKEILLSN</sequence>
<gene>
    <name evidence="2" type="ORF">U6A24_05065</name>
</gene>
<organism evidence="2 3">
    <name type="scientific">Aquimarina gracilis</name>
    <dbReference type="NCBI Taxonomy" id="874422"/>
    <lineage>
        <taxon>Bacteria</taxon>
        <taxon>Pseudomonadati</taxon>
        <taxon>Bacteroidota</taxon>
        <taxon>Flavobacteriia</taxon>
        <taxon>Flavobacteriales</taxon>
        <taxon>Flavobacteriaceae</taxon>
        <taxon>Aquimarina</taxon>
    </lineage>
</organism>
<evidence type="ECO:0000313" key="3">
    <source>
        <dbReference type="Proteomes" id="UP001327027"/>
    </source>
</evidence>
<feature type="signal peptide" evidence="1">
    <location>
        <begin position="1"/>
        <end position="17"/>
    </location>
</feature>
<keyword evidence="3" id="KW-1185">Reference proteome</keyword>
<protein>
    <recommendedName>
        <fullName evidence="4">Dihydroorotase</fullName>
    </recommendedName>
</protein>
<accession>A0ABU5ZRY3</accession>
<dbReference type="Proteomes" id="UP001327027">
    <property type="component" value="Unassembled WGS sequence"/>
</dbReference>
<feature type="chain" id="PRO_5046512109" description="Dihydroorotase" evidence="1">
    <location>
        <begin position="18"/>
        <end position="121"/>
    </location>
</feature>
<dbReference type="RefSeq" id="WP_324178855.1">
    <property type="nucleotide sequence ID" value="NZ_BAABAW010000003.1"/>
</dbReference>
<evidence type="ECO:0000256" key="1">
    <source>
        <dbReference type="SAM" id="SignalP"/>
    </source>
</evidence>
<proteinExistence type="predicted"/>
<keyword evidence="1" id="KW-0732">Signal</keyword>